<organism evidence="1 2">
    <name type="scientific">Heterodera trifolii</name>
    <dbReference type="NCBI Taxonomy" id="157864"/>
    <lineage>
        <taxon>Eukaryota</taxon>
        <taxon>Metazoa</taxon>
        <taxon>Ecdysozoa</taxon>
        <taxon>Nematoda</taxon>
        <taxon>Chromadorea</taxon>
        <taxon>Rhabditida</taxon>
        <taxon>Tylenchina</taxon>
        <taxon>Tylenchomorpha</taxon>
        <taxon>Tylenchoidea</taxon>
        <taxon>Heteroderidae</taxon>
        <taxon>Heteroderinae</taxon>
        <taxon>Heterodera</taxon>
    </lineage>
</organism>
<dbReference type="EMBL" id="JBICBT010000689">
    <property type="protein sequence ID" value="KAL3105271.1"/>
    <property type="molecule type" value="Genomic_DNA"/>
</dbReference>
<name>A0ABD2KQP8_9BILA</name>
<protein>
    <submittedName>
        <fullName evidence="1">Uncharacterized protein</fullName>
    </submittedName>
</protein>
<keyword evidence="2" id="KW-1185">Reference proteome</keyword>
<sequence>MDNRSAEQQQNLVPLDFGRVRELQQLIGQTAIDHIVVEDGIFSGVYSCQVDIKFQFDGISLGDSKMHRMLFSFGAILSAEIGGPKQTDSENSNYLRSLLKAYECVGGSLKQDVGG</sequence>
<evidence type="ECO:0000313" key="2">
    <source>
        <dbReference type="Proteomes" id="UP001620626"/>
    </source>
</evidence>
<reference evidence="1 2" key="1">
    <citation type="submission" date="2024-10" db="EMBL/GenBank/DDBJ databases">
        <authorList>
            <person name="Kim D."/>
        </authorList>
    </citation>
    <scope>NUCLEOTIDE SEQUENCE [LARGE SCALE GENOMIC DNA]</scope>
    <source>
        <strain evidence="1">BH-2024</strain>
    </source>
</reference>
<proteinExistence type="predicted"/>
<gene>
    <name evidence="1" type="ORF">niasHT_029730</name>
</gene>
<dbReference type="AlphaFoldDB" id="A0ABD2KQP8"/>
<dbReference type="Proteomes" id="UP001620626">
    <property type="component" value="Unassembled WGS sequence"/>
</dbReference>
<evidence type="ECO:0000313" key="1">
    <source>
        <dbReference type="EMBL" id="KAL3105271.1"/>
    </source>
</evidence>
<comment type="caution">
    <text evidence="1">The sequence shown here is derived from an EMBL/GenBank/DDBJ whole genome shotgun (WGS) entry which is preliminary data.</text>
</comment>
<accession>A0ABD2KQP8</accession>